<dbReference type="Pfam" id="PF12874">
    <property type="entry name" value="zf-met"/>
    <property type="match status" value="1"/>
</dbReference>
<evidence type="ECO:0000256" key="1">
    <source>
        <dbReference type="ARBA" id="ARBA00004123"/>
    </source>
</evidence>
<dbReference type="InterPro" id="IPR040107">
    <property type="entry name" value="Snu23"/>
</dbReference>
<evidence type="ECO:0000256" key="2">
    <source>
        <dbReference type="ARBA" id="ARBA00022723"/>
    </source>
</evidence>
<keyword evidence="10" id="KW-1185">Reference proteome</keyword>
<evidence type="ECO:0000256" key="7">
    <source>
        <dbReference type="SAM" id="MobiDB-lite"/>
    </source>
</evidence>
<comment type="subcellular location">
    <subcellularLocation>
        <location evidence="1">Nucleus</location>
    </subcellularLocation>
</comment>
<dbReference type="PROSITE" id="PS50171">
    <property type="entry name" value="ZF_MATRIN"/>
    <property type="match status" value="1"/>
</dbReference>
<dbReference type="SMART" id="SM00451">
    <property type="entry name" value="ZnF_U1"/>
    <property type="match status" value="1"/>
</dbReference>
<dbReference type="FunFam" id="3.30.160.60:FF:000282">
    <property type="entry name" value="Zinc finger, matrin-type 2"/>
    <property type="match status" value="1"/>
</dbReference>
<evidence type="ECO:0000256" key="5">
    <source>
        <dbReference type="ARBA" id="ARBA00023125"/>
    </source>
</evidence>
<dbReference type="GO" id="GO:0005681">
    <property type="term" value="C:spliceosomal complex"/>
    <property type="evidence" value="ECO:0007669"/>
    <property type="project" value="InterPro"/>
</dbReference>
<keyword evidence="5" id="KW-0238">DNA-binding</keyword>
<keyword evidence="2" id="KW-0479">Metal-binding</keyword>
<feature type="domain" description="Matrin-type" evidence="8">
    <location>
        <begin position="90"/>
        <end position="120"/>
    </location>
</feature>
<dbReference type="InterPro" id="IPR000690">
    <property type="entry name" value="Matrin/U1-C_Znf_C2H2"/>
</dbReference>
<protein>
    <submittedName>
        <fullName evidence="9">Zinc finger, matrin-type 2</fullName>
    </submittedName>
</protein>
<accession>A0A9W9YUN0</accession>
<feature type="compositionally biased region" description="Basic and acidic residues" evidence="7">
    <location>
        <begin position="9"/>
        <end position="28"/>
    </location>
</feature>
<dbReference type="Proteomes" id="UP001163046">
    <property type="component" value="Unassembled WGS sequence"/>
</dbReference>
<feature type="compositionally biased region" description="Basic residues" evidence="7">
    <location>
        <begin position="172"/>
        <end position="181"/>
    </location>
</feature>
<dbReference type="SUPFAM" id="SSF57667">
    <property type="entry name" value="beta-beta-alpha zinc fingers"/>
    <property type="match status" value="1"/>
</dbReference>
<dbReference type="GO" id="GO:0000398">
    <property type="term" value="P:mRNA splicing, via spliceosome"/>
    <property type="evidence" value="ECO:0007669"/>
    <property type="project" value="InterPro"/>
</dbReference>
<keyword evidence="3" id="KW-0863">Zinc-finger</keyword>
<name>A0A9W9YUN0_9CNID</name>
<organism evidence="9 10">
    <name type="scientific">Desmophyllum pertusum</name>
    <dbReference type="NCBI Taxonomy" id="174260"/>
    <lineage>
        <taxon>Eukaryota</taxon>
        <taxon>Metazoa</taxon>
        <taxon>Cnidaria</taxon>
        <taxon>Anthozoa</taxon>
        <taxon>Hexacorallia</taxon>
        <taxon>Scleractinia</taxon>
        <taxon>Caryophylliina</taxon>
        <taxon>Caryophylliidae</taxon>
        <taxon>Desmophyllum</taxon>
    </lineage>
</organism>
<keyword evidence="6" id="KW-0539">Nucleus</keyword>
<dbReference type="InterPro" id="IPR013087">
    <property type="entry name" value="Znf_C2H2_type"/>
</dbReference>
<reference evidence="9" key="1">
    <citation type="submission" date="2023-01" db="EMBL/GenBank/DDBJ databases">
        <title>Genome assembly of the deep-sea coral Lophelia pertusa.</title>
        <authorList>
            <person name="Herrera S."/>
            <person name="Cordes E."/>
        </authorList>
    </citation>
    <scope>NUCLEOTIDE SEQUENCE</scope>
    <source>
        <strain evidence="9">USNM1676648</strain>
        <tissue evidence="9">Polyp</tissue>
    </source>
</reference>
<sequence>MANVSGKNDNFRRTWDREEYEKKAKERTDELEDDEESDDDDDESGSKRRPSAPVKRELLKRREYAVDLEANLGKSVVITKTTPLSHTGGYYCNVCDCVVKDSVNFLDHINGKKHQRNLGMSMRVERSSLDQVKRRFESNKRKREEEKQKKGKEYDLEERMAVLREEEEQRKQQRKVARKEKKQTPAVGDGEIDPDLAAMMGFAGFGTSKK</sequence>
<dbReference type="GO" id="GO:0008270">
    <property type="term" value="F:zinc ion binding"/>
    <property type="evidence" value="ECO:0007669"/>
    <property type="project" value="UniProtKB-KW"/>
</dbReference>
<dbReference type="PANTHER" id="PTHR45986:SF1">
    <property type="entry name" value="ZINC FINGER MATRIN-TYPE PROTEIN 2"/>
    <property type="match status" value="1"/>
</dbReference>
<keyword evidence="4" id="KW-0862">Zinc</keyword>
<dbReference type="InterPro" id="IPR036236">
    <property type="entry name" value="Znf_C2H2_sf"/>
</dbReference>
<dbReference type="GO" id="GO:0003677">
    <property type="term" value="F:DNA binding"/>
    <property type="evidence" value="ECO:0007669"/>
    <property type="project" value="UniProtKB-KW"/>
</dbReference>
<dbReference type="Gene3D" id="3.30.160.60">
    <property type="entry name" value="Classic Zinc Finger"/>
    <property type="match status" value="1"/>
</dbReference>
<evidence type="ECO:0000256" key="3">
    <source>
        <dbReference type="ARBA" id="ARBA00022771"/>
    </source>
</evidence>
<feature type="region of interest" description="Disordered" evidence="7">
    <location>
        <begin position="1"/>
        <end position="55"/>
    </location>
</feature>
<evidence type="ECO:0000313" key="9">
    <source>
        <dbReference type="EMBL" id="KAJ7369666.1"/>
    </source>
</evidence>
<dbReference type="AlphaFoldDB" id="A0A9W9YUN0"/>
<dbReference type="GO" id="GO:0046540">
    <property type="term" value="C:U4/U6 x U5 tri-snRNP complex"/>
    <property type="evidence" value="ECO:0007669"/>
    <property type="project" value="TreeGrafter"/>
</dbReference>
<gene>
    <name evidence="9" type="primary">ZMAT2</name>
    <name evidence="9" type="ORF">OS493_037253</name>
</gene>
<evidence type="ECO:0000256" key="4">
    <source>
        <dbReference type="ARBA" id="ARBA00022833"/>
    </source>
</evidence>
<dbReference type="InterPro" id="IPR003604">
    <property type="entry name" value="Matrin/U1-like-C_Znf_C2H2"/>
</dbReference>
<feature type="compositionally biased region" description="Acidic residues" evidence="7">
    <location>
        <begin position="29"/>
        <end position="43"/>
    </location>
</feature>
<proteinExistence type="predicted"/>
<dbReference type="PANTHER" id="PTHR45986">
    <property type="entry name" value="ZINC FINGER MATRIN-TYPE PROTEIN 2"/>
    <property type="match status" value="1"/>
</dbReference>
<feature type="compositionally biased region" description="Basic and acidic residues" evidence="7">
    <location>
        <begin position="136"/>
        <end position="171"/>
    </location>
</feature>
<dbReference type="EMBL" id="MU826894">
    <property type="protein sequence ID" value="KAJ7369666.1"/>
    <property type="molecule type" value="Genomic_DNA"/>
</dbReference>
<evidence type="ECO:0000259" key="8">
    <source>
        <dbReference type="PROSITE" id="PS50171"/>
    </source>
</evidence>
<dbReference type="OrthoDB" id="30343at2759"/>
<evidence type="ECO:0000256" key="6">
    <source>
        <dbReference type="ARBA" id="ARBA00023242"/>
    </source>
</evidence>
<feature type="region of interest" description="Disordered" evidence="7">
    <location>
        <begin position="136"/>
        <end position="194"/>
    </location>
</feature>
<evidence type="ECO:0000313" key="10">
    <source>
        <dbReference type="Proteomes" id="UP001163046"/>
    </source>
</evidence>
<comment type="caution">
    <text evidence="9">The sequence shown here is derived from an EMBL/GenBank/DDBJ whole genome shotgun (WGS) entry which is preliminary data.</text>
</comment>